<dbReference type="SUPFAM" id="SSF54695">
    <property type="entry name" value="POZ domain"/>
    <property type="match status" value="1"/>
</dbReference>
<dbReference type="PROSITE" id="PS50097">
    <property type="entry name" value="BTB"/>
    <property type="match status" value="1"/>
</dbReference>
<dbReference type="PANTHER" id="PTHR24410:SF41">
    <property type="entry name" value="HL07962P"/>
    <property type="match status" value="1"/>
</dbReference>
<protein>
    <recommendedName>
        <fullName evidence="2">BTB domain-containing protein</fullName>
    </recommendedName>
</protein>
<feature type="domain" description="BTB" evidence="2">
    <location>
        <begin position="84"/>
        <end position="134"/>
    </location>
</feature>
<feature type="compositionally biased region" description="Acidic residues" evidence="1">
    <location>
        <begin position="162"/>
        <end position="175"/>
    </location>
</feature>
<dbReference type="AlphaFoldDB" id="A0A371D5W6"/>
<dbReference type="OrthoDB" id="2524557at2759"/>
<dbReference type="EMBL" id="KZ857415">
    <property type="protein sequence ID" value="RDX47918.1"/>
    <property type="molecule type" value="Genomic_DNA"/>
</dbReference>
<evidence type="ECO:0000259" key="2">
    <source>
        <dbReference type="PROSITE" id="PS50097"/>
    </source>
</evidence>
<dbReference type="STRING" id="139420.A0A371D5W6"/>
<accession>A0A371D5W6</accession>
<dbReference type="InterPro" id="IPR051481">
    <property type="entry name" value="BTB-POZ/Galectin-3-binding"/>
</dbReference>
<feature type="compositionally biased region" description="Low complexity" evidence="1">
    <location>
        <begin position="231"/>
        <end position="240"/>
    </location>
</feature>
<feature type="region of interest" description="Disordered" evidence="1">
    <location>
        <begin position="120"/>
        <end position="255"/>
    </location>
</feature>
<feature type="compositionally biased region" description="Low complexity" evidence="1">
    <location>
        <begin position="206"/>
        <end position="217"/>
    </location>
</feature>
<dbReference type="SMART" id="SM00225">
    <property type="entry name" value="BTB"/>
    <property type="match status" value="1"/>
</dbReference>
<name>A0A371D5W6_9APHY</name>
<dbReference type="PANTHER" id="PTHR24410">
    <property type="entry name" value="HL07962P-RELATED"/>
    <property type="match status" value="1"/>
</dbReference>
<dbReference type="Proteomes" id="UP000256964">
    <property type="component" value="Unassembled WGS sequence"/>
</dbReference>
<feature type="compositionally biased region" description="Polar residues" evidence="1">
    <location>
        <begin position="129"/>
        <end position="139"/>
    </location>
</feature>
<reference evidence="3 4" key="1">
    <citation type="journal article" date="2018" name="Biotechnol. Biofuels">
        <title>Integrative visual omics of the white-rot fungus Polyporus brumalis exposes the biotechnological potential of its oxidative enzymes for delignifying raw plant biomass.</title>
        <authorList>
            <person name="Miyauchi S."/>
            <person name="Rancon A."/>
            <person name="Drula E."/>
            <person name="Hage H."/>
            <person name="Chaduli D."/>
            <person name="Favel A."/>
            <person name="Grisel S."/>
            <person name="Henrissat B."/>
            <person name="Herpoel-Gimbert I."/>
            <person name="Ruiz-Duenas F.J."/>
            <person name="Chevret D."/>
            <person name="Hainaut M."/>
            <person name="Lin J."/>
            <person name="Wang M."/>
            <person name="Pangilinan J."/>
            <person name="Lipzen A."/>
            <person name="Lesage-Meessen L."/>
            <person name="Navarro D."/>
            <person name="Riley R."/>
            <person name="Grigoriev I.V."/>
            <person name="Zhou S."/>
            <person name="Raouche S."/>
            <person name="Rosso M.N."/>
        </authorList>
    </citation>
    <scope>NUCLEOTIDE SEQUENCE [LARGE SCALE GENOMIC DNA]</scope>
    <source>
        <strain evidence="3 4">BRFM 1820</strain>
    </source>
</reference>
<proteinExistence type="predicted"/>
<dbReference type="InterPro" id="IPR011333">
    <property type="entry name" value="SKP1/BTB/POZ_sf"/>
</dbReference>
<keyword evidence="4" id="KW-1185">Reference proteome</keyword>
<dbReference type="Pfam" id="PF00651">
    <property type="entry name" value="BTB"/>
    <property type="match status" value="1"/>
</dbReference>
<evidence type="ECO:0000313" key="4">
    <source>
        <dbReference type="Proteomes" id="UP000256964"/>
    </source>
</evidence>
<feature type="compositionally biased region" description="Basic and acidic residues" evidence="1">
    <location>
        <begin position="189"/>
        <end position="205"/>
    </location>
</feature>
<evidence type="ECO:0000256" key="1">
    <source>
        <dbReference type="SAM" id="MobiDB-lite"/>
    </source>
</evidence>
<feature type="compositionally biased region" description="Basic and acidic residues" evidence="1">
    <location>
        <begin position="218"/>
        <end position="229"/>
    </location>
</feature>
<dbReference type="Gene3D" id="3.30.710.10">
    <property type="entry name" value="Potassium Channel Kv1.1, Chain A"/>
    <property type="match status" value="2"/>
</dbReference>
<evidence type="ECO:0000313" key="3">
    <source>
        <dbReference type="EMBL" id="RDX47918.1"/>
    </source>
</evidence>
<sequence length="516" mass="56792">MNPPHILIARNSRGLTSHNPSASLSSPTETHAAAAGIFRSAGSPSWYIEECESDDMSSSLSTNGDLDDPIEIDETFTRASKFPGNVKIIVESTTFWAHKEVLYFASAFFQAALSGGWAETEKETGRPKSVSSVITISQPPSVPGGRPTLSRHSEITFAPMDPDMDPDELELELDVDISPSDPSDTEASSEAKAKAREDSLSKLEKTSPTTPTPTTLSEKGKEKAPDVDGKTSVPSSPTPVRSLKRQAKPKEKRPDAIIVLKEEKASTFHDFLKFVYPHLVCTITWNNVEGLMNISHKLHVSALQKECLTFLLTHAAGRPIKAMRIAELFDEEELYRESSRFVLDNPGGWSEEELSTLSQATLLKLEKRRTWFLERVLKLGLVQVAKEYQCCSACPDPVACARLLEEKWKQAYQAVFRFGPCQPSMVFRYLRTLEGVSPPLSLTHLSCQTTAKSFVASLFDRMFSLGVRGSGTDTAPLGARVAAVAGSAASGPRRHFLYCSLHPETARSKRSREQQT</sequence>
<organism evidence="3 4">
    <name type="scientific">Lentinus brumalis</name>
    <dbReference type="NCBI Taxonomy" id="2498619"/>
    <lineage>
        <taxon>Eukaryota</taxon>
        <taxon>Fungi</taxon>
        <taxon>Dikarya</taxon>
        <taxon>Basidiomycota</taxon>
        <taxon>Agaricomycotina</taxon>
        <taxon>Agaricomycetes</taxon>
        <taxon>Polyporales</taxon>
        <taxon>Polyporaceae</taxon>
        <taxon>Lentinus</taxon>
    </lineage>
</organism>
<gene>
    <name evidence="3" type="ORF">OH76DRAFT_1464900</name>
</gene>
<dbReference type="InterPro" id="IPR000210">
    <property type="entry name" value="BTB/POZ_dom"/>
</dbReference>